<dbReference type="PANTHER" id="PTHR22916:SF51">
    <property type="entry name" value="GLYCOSYLTRANSFERASE EPSH-RELATED"/>
    <property type="match status" value="1"/>
</dbReference>
<evidence type="ECO:0000259" key="3">
    <source>
        <dbReference type="Pfam" id="PF00535"/>
    </source>
</evidence>
<reference evidence="5 7" key="2">
    <citation type="submission" date="2019-04" db="EMBL/GenBank/DDBJ databases">
        <title>Microbes associate with the intestines of laboratory mice.</title>
        <authorList>
            <person name="Navarre W."/>
            <person name="Wong E."/>
            <person name="Huang K."/>
            <person name="Tropini C."/>
            <person name="Ng K."/>
            <person name="Yu B."/>
        </authorList>
    </citation>
    <scope>NUCLEOTIDE SEQUENCE [LARGE SCALE GENOMIC DNA]</scope>
    <source>
        <strain evidence="5 7">NM26_J9</strain>
    </source>
</reference>
<dbReference type="CDD" id="cd00761">
    <property type="entry name" value="Glyco_tranf_GTA_type"/>
    <property type="match status" value="1"/>
</dbReference>
<dbReference type="AlphaFoldDB" id="A0A4Q2AXS1"/>
<feature type="domain" description="Glycosyltransferase 2-like" evidence="3">
    <location>
        <begin position="8"/>
        <end position="115"/>
    </location>
</feature>
<evidence type="ECO:0000313" key="4">
    <source>
        <dbReference type="EMBL" id="RXV74898.1"/>
    </source>
</evidence>
<dbReference type="PANTHER" id="PTHR22916">
    <property type="entry name" value="GLYCOSYLTRANSFERASE"/>
    <property type="match status" value="1"/>
</dbReference>
<evidence type="ECO:0000313" key="5">
    <source>
        <dbReference type="EMBL" id="TGY56506.1"/>
    </source>
</evidence>
<dbReference type="InterPro" id="IPR001173">
    <property type="entry name" value="Glyco_trans_2-like"/>
</dbReference>
<keyword evidence="1" id="KW-0328">Glycosyltransferase</keyword>
<dbReference type="InterPro" id="IPR029044">
    <property type="entry name" value="Nucleotide-diphossugar_trans"/>
</dbReference>
<evidence type="ECO:0000256" key="2">
    <source>
        <dbReference type="ARBA" id="ARBA00022679"/>
    </source>
</evidence>
<protein>
    <submittedName>
        <fullName evidence="4">Glycosyltransferase</fullName>
    </submittedName>
</protein>
<keyword evidence="2 4" id="KW-0808">Transferase</keyword>
<dbReference type="Pfam" id="PF00535">
    <property type="entry name" value="Glycos_transf_2"/>
    <property type="match status" value="1"/>
</dbReference>
<dbReference type="SUPFAM" id="SSF53448">
    <property type="entry name" value="Nucleotide-diphospho-sugar transferases"/>
    <property type="match status" value="1"/>
</dbReference>
<evidence type="ECO:0000313" key="6">
    <source>
        <dbReference type="Proteomes" id="UP000289316"/>
    </source>
</evidence>
<sequence>MKERPLVSVIVPVYNVEKYLKNCLDSLKAQTYSNLEFILIDDGSQDASSQIADQYAKEDSRFTVIHQANSGLSQARNHGIELAKGEYLTFVDSDDTVTPDYVEFMYELLEAHDFQAKLALCSLNNVYLATGAIKNQGNGEITTLSGKDAIEMMCYHDLVDTCAYAKLGHRDLYQTVRFPKGKLFEDIATTYQLFLQCDKVECGFLPKYNYVLREDSITTSKFNQKKLELLEMTDQMAKDVVSVYPELKKATLRRQVYARFSTLNQMIDVTDIFLKQRQAIISFLKTHKKAVLADEKTPKRDRVAYLMLSLGYPLYKVAWKSYEKLKVRN</sequence>
<dbReference type="OrthoDB" id="396512at2"/>
<dbReference type="RefSeq" id="WP_119448193.1">
    <property type="nucleotide sequence ID" value="NZ_AP025728.1"/>
</dbReference>
<name>A0A4Q2AXS1_9LACO</name>
<evidence type="ECO:0000256" key="1">
    <source>
        <dbReference type="ARBA" id="ARBA00022676"/>
    </source>
</evidence>
<dbReference type="Proteomes" id="UP000289316">
    <property type="component" value="Unassembled WGS sequence"/>
</dbReference>
<dbReference type="EMBL" id="SRYK01000008">
    <property type="protein sequence ID" value="TGY56506.1"/>
    <property type="molecule type" value="Genomic_DNA"/>
</dbReference>
<dbReference type="Proteomes" id="UP000306855">
    <property type="component" value="Unassembled WGS sequence"/>
</dbReference>
<dbReference type="GO" id="GO:0016757">
    <property type="term" value="F:glycosyltransferase activity"/>
    <property type="evidence" value="ECO:0007669"/>
    <property type="project" value="UniProtKB-KW"/>
</dbReference>
<organism evidence="4 6">
    <name type="scientific">Ligilactobacillus murinus</name>
    <dbReference type="NCBI Taxonomy" id="1622"/>
    <lineage>
        <taxon>Bacteria</taxon>
        <taxon>Bacillati</taxon>
        <taxon>Bacillota</taxon>
        <taxon>Bacilli</taxon>
        <taxon>Lactobacillales</taxon>
        <taxon>Lactobacillaceae</taxon>
        <taxon>Ligilactobacillus</taxon>
    </lineage>
</organism>
<gene>
    <name evidence="4" type="ORF">D6C19_03515</name>
    <name evidence="5" type="ORF">E5340_02900</name>
</gene>
<dbReference type="EMBL" id="QZFR01000016">
    <property type="protein sequence ID" value="RXV74898.1"/>
    <property type="molecule type" value="Genomic_DNA"/>
</dbReference>
<dbReference type="Gene3D" id="3.90.550.10">
    <property type="entry name" value="Spore Coat Polysaccharide Biosynthesis Protein SpsA, Chain A"/>
    <property type="match status" value="1"/>
</dbReference>
<reference evidence="4 6" key="1">
    <citation type="submission" date="2018-09" db="EMBL/GenBank/DDBJ databases">
        <title>Murine metabolic-syndrome-specific gut microbial biobank.</title>
        <authorList>
            <person name="Liu C."/>
        </authorList>
    </citation>
    <scope>NUCLEOTIDE SEQUENCE [LARGE SCALE GENOMIC DNA]</scope>
    <source>
        <strain evidence="4 6">C-30</strain>
    </source>
</reference>
<comment type="caution">
    <text evidence="4">The sequence shown here is derived from an EMBL/GenBank/DDBJ whole genome shotgun (WGS) entry which is preliminary data.</text>
</comment>
<evidence type="ECO:0000313" key="7">
    <source>
        <dbReference type="Proteomes" id="UP000306855"/>
    </source>
</evidence>
<proteinExistence type="predicted"/>
<accession>A0A4Q2AXS1</accession>